<dbReference type="EMBL" id="JXTB01000010">
    <property type="protein sequence ID" value="PON78215.1"/>
    <property type="molecule type" value="Genomic_DNA"/>
</dbReference>
<gene>
    <name evidence="1" type="ORF">PanWU01x14_021970</name>
</gene>
<comment type="caution">
    <text evidence="1">The sequence shown here is derived from an EMBL/GenBank/DDBJ whole genome shotgun (WGS) entry which is preliminary data.</text>
</comment>
<reference evidence="2" key="1">
    <citation type="submission" date="2016-06" db="EMBL/GenBank/DDBJ databases">
        <title>Parallel loss of symbiosis genes in relatives of nitrogen-fixing non-legume Parasponia.</title>
        <authorList>
            <person name="Van Velzen R."/>
            <person name="Holmer R."/>
            <person name="Bu F."/>
            <person name="Rutten L."/>
            <person name="Van Zeijl A."/>
            <person name="Liu W."/>
            <person name="Santuari L."/>
            <person name="Cao Q."/>
            <person name="Sharma T."/>
            <person name="Shen D."/>
            <person name="Roswanjaya Y."/>
            <person name="Wardhani T."/>
            <person name="Kalhor M.S."/>
            <person name="Jansen J."/>
            <person name="Van den Hoogen J."/>
            <person name="Gungor B."/>
            <person name="Hartog M."/>
            <person name="Hontelez J."/>
            <person name="Verver J."/>
            <person name="Yang W.-C."/>
            <person name="Schijlen E."/>
            <person name="Repin R."/>
            <person name="Schilthuizen M."/>
            <person name="Schranz E."/>
            <person name="Heidstra R."/>
            <person name="Miyata K."/>
            <person name="Fedorova E."/>
            <person name="Kohlen W."/>
            <person name="Bisseling T."/>
            <person name="Smit S."/>
            <person name="Geurts R."/>
        </authorList>
    </citation>
    <scope>NUCLEOTIDE SEQUENCE [LARGE SCALE GENOMIC DNA]</scope>
    <source>
        <strain evidence="2">cv. WU1-14</strain>
    </source>
</reference>
<protein>
    <submittedName>
        <fullName evidence="1">Uncharacterized protein</fullName>
    </submittedName>
</protein>
<evidence type="ECO:0000313" key="1">
    <source>
        <dbReference type="EMBL" id="PON78215.1"/>
    </source>
</evidence>
<name>A0A2P5DY46_PARAD</name>
<dbReference type="AlphaFoldDB" id="A0A2P5DY46"/>
<accession>A0A2P5DY46</accession>
<keyword evidence="2" id="KW-1185">Reference proteome</keyword>
<organism evidence="1 2">
    <name type="scientific">Parasponia andersonii</name>
    <name type="common">Sponia andersonii</name>
    <dbReference type="NCBI Taxonomy" id="3476"/>
    <lineage>
        <taxon>Eukaryota</taxon>
        <taxon>Viridiplantae</taxon>
        <taxon>Streptophyta</taxon>
        <taxon>Embryophyta</taxon>
        <taxon>Tracheophyta</taxon>
        <taxon>Spermatophyta</taxon>
        <taxon>Magnoliopsida</taxon>
        <taxon>eudicotyledons</taxon>
        <taxon>Gunneridae</taxon>
        <taxon>Pentapetalae</taxon>
        <taxon>rosids</taxon>
        <taxon>fabids</taxon>
        <taxon>Rosales</taxon>
        <taxon>Cannabaceae</taxon>
        <taxon>Parasponia</taxon>
    </lineage>
</organism>
<sequence>MSVFLLFGSSCKTIGHLASSCWRGQPIVAAKIDLGPKEGVEEKEKKKFWADEEAVNNEDLILPECVNASHDDSDNAKFPITKTAHLEEGLHVDAATVLPDQQNESKDFSSLMN</sequence>
<evidence type="ECO:0000313" key="2">
    <source>
        <dbReference type="Proteomes" id="UP000237105"/>
    </source>
</evidence>
<dbReference type="Proteomes" id="UP000237105">
    <property type="component" value="Unassembled WGS sequence"/>
</dbReference>
<proteinExistence type="predicted"/>